<dbReference type="AlphaFoldDB" id="A0A9J6EC25"/>
<feature type="region of interest" description="Disordered" evidence="1">
    <location>
        <begin position="212"/>
        <end position="246"/>
    </location>
</feature>
<name>A0A9J6EC25_RHIMP</name>
<gene>
    <name evidence="2" type="ORF">HPB51_019646</name>
</gene>
<evidence type="ECO:0000256" key="1">
    <source>
        <dbReference type="SAM" id="MobiDB-lite"/>
    </source>
</evidence>
<accession>A0A9J6EC25</accession>
<proteinExistence type="predicted"/>
<keyword evidence="3" id="KW-1185">Reference proteome</keyword>
<evidence type="ECO:0000313" key="3">
    <source>
        <dbReference type="Proteomes" id="UP000821866"/>
    </source>
</evidence>
<feature type="compositionally biased region" description="Basic and acidic residues" evidence="1">
    <location>
        <begin position="229"/>
        <end position="246"/>
    </location>
</feature>
<comment type="caution">
    <text evidence="2">The sequence shown here is derived from an EMBL/GenBank/DDBJ whole genome shotgun (WGS) entry which is preliminary data.</text>
</comment>
<feature type="compositionally biased region" description="Basic and acidic residues" evidence="1">
    <location>
        <begin position="212"/>
        <end position="221"/>
    </location>
</feature>
<organism evidence="2 3">
    <name type="scientific">Rhipicephalus microplus</name>
    <name type="common">Cattle tick</name>
    <name type="synonym">Boophilus microplus</name>
    <dbReference type="NCBI Taxonomy" id="6941"/>
    <lineage>
        <taxon>Eukaryota</taxon>
        <taxon>Metazoa</taxon>
        <taxon>Ecdysozoa</taxon>
        <taxon>Arthropoda</taxon>
        <taxon>Chelicerata</taxon>
        <taxon>Arachnida</taxon>
        <taxon>Acari</taxon>
        <taxon>Parasitiformes</taxon>
        <taxon>Ixodida</taxon>
        <taxon>Ixodoidea</taxon>
        <taxon>Ixodidae</taxon>
        <taxon>Rhipicephalinae</taxon>
        <taxon>Rhipicephalus</taxon>
        <taxon>Boophilus</taxon>
    </lineage>
</organism>
<sequence length="271" mass="30824">MLRTFRETSCLASLDTAADILFPLQPETARFLTCARVATNLPRTFISSLKFFPDENGRLPRKFSEIHAALAHYVKLRLVHRPNVNGAPLKPEERTRKLQVMPAVWTQFLLRALTDHQRQLDRVLQFTVDSSPRTSAGPPFFTECLVIRQQVRQGFPELARMRKERTSKCYRRVSLTQGSIHAPDKRKYRPQSISPSLFSSSLDELYTAGGRREQMVERERGVPGPPDAASREDTGRLEGERDEPKASRLWSFSTCGGQAVVEVPLLYKEAL</sequence>
<evidence type="ECO:0000313" key="2">
    <source>
        <dbReference type="EMBL" id="KAH8031632.1"/>
    </source>
</evidence>
<dbReference type="Proteomes" id="UP000821866">
    <property type="component" value="Chromosome 3"/>
</dbReference>
<reference evidence="2" key="1">
    <citation type="journal article" date="2020" name="Cell">
        <title>Large-Scale Comparative Analyses of Tick Genomes Elucidate Their Genetic Diversity and Vector Capacities.</title>
        <authorList>
            <consortium name="Tick Genome and Microbiome Consortium (TIGMIC)"/>
            <person name="Jia N."/>
            <person name="Wang J."/>
            <person name="Shi W."/>
            <person name="Du L."/>
            <person name="Sun Y."/>
            <person name="Zhan W."/>
            <person name="Jiang J.F."/>
            <person name="Wang Q."/>
            <person name="Zhang B."/>
            <person name="Ji P."/>
            <person name="Bell-Sakyi L."/>
            <person name="Cui X.M."/>
            <person name="Yuan T.T."/>
            <person name="Jiang B.G."/>
            <person name="Yang W.F."/>
            <person name="Lam T.T."/>
            <person name="Chang Q.C."/>
            <person name="Ding S.J."/>
            <person name="Wang X.J."/>
            <person name="Zhu J.G."/>
            <person name="Ruan X.D."/>
            <person name="Zhao L."/>
            <person name="Wei J.T."/>
            <person name="Ye R.Z."/>
            <person name="Que T.C."/>
            <person name="Du C.H."/>
            <person name="Zhou Y.H."/>
            <person name="Cheng J.X."/>
            <person name="Dai P.F."/>
            <person name="Guo W.B."/>
            <person name="Han X.H."/>
            <person name="Huang E.J."/>
            <person name="Li L.F."/>
            <person name="Wei W."/>
            <person name="Gao Y.C."/>
            <person name="Liu J.Z."/>
            <person name="Shao H.Z."/>
            <person name="Wang X."/>
            <person name="Wang C.C."/>
            <person name="Yang T.C."/>
            <person name="Huo Q.B."/>
            <person name="Li W."/>
            <person name="Chen H.Y."/>
            <person name="Chen S.E."/>
            <person name="Zhou L.G."/>
            <person name="Ni X.B."/>
            <person name="Tian J.H."/>
            <person name="Sheng Y."/>
            <person name="Liu T."/>
            <person name="Pan Y.S."/>
            <person name="Xia L.Y."/>
            <person name="Li J."/>
            <person name="Zhao F."/>
            <person name="Cao W.C."/>
        </authorList>
    </citation>
    <scope>NUCLEOTIDE SEQUENCE</scope>
    <source>
        <strain evidence="2">Rmic-2018</strain>
    </source>
</reference>
<dbReference type="EMBL" id="JABSTU010000005">
    <property type="protein sequence ID" value="KAH8031632.1"/>
    <property type="molecule type" value="Genomic_DNA"/>
</dbReference>
<reference evidence="2" key="2">
    <citation type="submission" date="2021-09" db="EMBL/GenBank/DDBJ databases">
        <authorList>
            <person name="Jia N."/>
            <person name="Wang J."/>
            <person name="Shi W."/>
            <person name="Du L."/>
            <person name="Sun Y."/>
            <person name="Zhan W."/>
            <person name="Jiang J."/>
            <person name="Wang Q."/>
            <person name="Zhang B."/>
            <person name="Ji P."/>
            <person name="Sakyi L.B."/>
            <person name="Cui X."/>
            <person name="Yuan T."/>
            <person name="Jiang B."/>
            <person name="Yang W."/>
            <person name="Lam T.T.-Y."/>
            <person name="Chang Q."/>
            <person name="Ding S."/>
            <person name="Wang X."/>
            <person name="Zhu J."/>
            <person name="Ruan X."/>
            <person name="Zhao L."/>
            <person name="Wei J."/>
            <person name="Que T."/>
            <person name="Du C."/>
            <person name="Cheng J."/>
            <person name="Dai P."/>
            <person name="Han X."/>
            <person name="Huang E."/>
            <person name="Gao Y."/>
            <person name="Liu J."/>
            <person name="Shao H."/>
            <person name="Ye R."/>
            <person name="Li L."/>
            <person name="Wei W."/>
            <person name="Wang X."/>
            <person name="Wang C."/>
            <person name="Huo Q."/>
            <person name="Li W."/>
            <person name="Guo W."/>
            <person name="Chen H."/>
            <person name="Chen S."/>
            <person name="Zhou L."/>
            <person name="Zhou L."/>
            <person name="Ni X."/>
            <person name="Tian J."/>
            <person name="Zhou Y."/>
            <person name="Sheng Y."/>
            <person name="Liu T."/>
            <person name="Pan Y."/>
            <person name="Xia L."/>
            <person name="Li J."/>
            <person name="Zhao F."/>
            <person name="Cao W."/>
        </authorList>
    </citation>
    <scope>NUCLEOTIDE SEQUENCE</scope>
    <source>
        <strain evidence="2">Rmic-2018</strain>
        <tissue evidence="2">Larvae</tissue>
    </source>
</reference>
<protein>
    <submittedName>
        <fullName evidence="2">Uncharacterized protein</fullName>
    </submittedName>
</protein>